<gene>
    <name evidence="8" type="ORF">Q31a_45930</name>
</gene>
<comment type="function">
    <text evidence="1">Catalyzes the formation of 4-(hydroxymethyl)-2-furancarboxaldehyde phosphate (4-HFC-P) from two molecules of glyceraldehyde-3-P (GA-3-P).</text>
</comment>
<evidence type="ECO:0000256" key="6">
    <source>
        <dbReference type="ARBA" id="ARBA00047628"/>
    </source>
</evidence>
<dbReference type="PIRSF" id="PIRSF015957">
    <property type="entry name" value="UCP015957"/>
    <property type="match status" value="1"/>
</dbReference>
<evidence type="ECO:0000313" key="8">
    <source>
        <dbReference type="EMBL" id="QDV26221.1"/>
    </source>
</evidence>
<accession>A0A518GC97</accession>
<reference evidence="8 9" key="1">
    <citation type="submission" date="2019-02" db="EMBL/GenBank/DDBJ databases">
        <title>Deep-cultivation of Planctomycetes and their phenomic and genomic characterization uncovers novel biology.</title>
        <authorList>
            <person name="Wiegand S."/>
            <person name="Jogler M."/>
            <person name="Boedeker C."/>
            <person name="Pinto D."/>
            <person name="Vollmers J."/>
            <person name="Rivas-Marin E."/>
            <person name="Kohn T."/>
            <person name="Peeters S.H."/>
            <person name="Heuer A."/>
            <person name="Rast P."/>
            <person name="Oberbeckmann S."/>
            <person name="Bunk B."/>
            <person name="Jeske O."/>
            <person name="Meyerdierks A."/>
            <person name="Storesund J.E."/>
            <person name="Kallscheuer N."/>
            <person name="Luecker S."/>
            <person name="Lage O.M."/>
            <person name="Pohl T."/>
            <person name="Merkel B.J."/>
            <person name="Hornburger P."/>
            <person name="Mueller R.-W."/>
            <person name="Bruemmer F."/>
            <person name="Labrenz M."/>
            <person name="Spormann A.M."/>
            <person name="Op den Camp H."/>
            <person name="Overmann J."/>
            <person name="Amann R."/>
            <person name="Jetten M.S.M."/>
            <person name="Mascher T."/>
            <person name="Medema M.H."/>
            <person name="Devos D.P."/>
            <person name="Kaster A.-K."/>
            <person name="Ovreas L."/>
            <person name="Rohde M."/>
            <person name="Galperin M.Y."/>
            <person name="Jogler C."/>
        </authorList>
    </citation>
    <scope>NUCLEOTIDE SEQUENCE [LARGE SCALE GENOMIC DNA]</scope>
    <source>
        <strain evidence="8 9">Q31a</strain>
    </source>
</reference>
<dbReference type="AlphaFoldDB" id="A0A518GC97"/>
<organism evidence="8 9">
    <name type="scientific">Aureliella helgolandensis</name>
    <dbReference type="NCBI Taxonomy" id="2527968"/>
    <lineage>
        <taxon>Bacteria</taxon>
        <taxon>Pseudomonadati</taxon>
        <taxon>Planctomycetota</taxon>
        <taxon>Planctomycetia</taxon>
        <taxon>Pirellulales</taxon>
        <taxon>Pirellulaceae</taxon>
        <taxon>Aureliella</taxon>
    </lineage>
</organism>
<proteinExistence type="predicted"/>
<evidence type="ECO:0000256" key="2">
    <source>
        <dbReference type="ARBA" id="ARBA00012553"/>
    </source>
</evidence>
<name>A0A518GC97_9BACT</name>
<dbReference type="EMBL" id="CP036298">
    <property type="protein sequence ID" value="QDV26221.1"/>
    <property type="molecule type" value="Genomic_DNA"/>
</dbReference>
<dbReference type="Proteomes" id="UP000318017">
    <property type="component" value="Chromosome"/>
</dbReference>
<comment type="catalytic activity">
    <reaction evidence="6">
        <text>2 D-glyceraldehyde 3-phosphate = 4-(hydroxymethyl)-2-furancarboxaldehyde phosphate + phosphate + 2 H2O</text>
        <dbReference type="Rhea" id="RHEA:43536"/>
        <dbReference type="ChEBI" id="CHEBI:15377"/>
        <dbReference type="ChEBI" id="CHEBI:43474"/>
        <dbReference type="ChEBI" id="CHEBI:59776"/>
        <dbReference type="ChEBI" id="CHEBI:83407"/>
        <dbReference type="EC" id="4.2.3.153"/>
    </reaction>
</comment>
<dbReference type="Pfam" id="PF04476">
    <property type="entry name" value="4HFCP_synth"/>
    <property type="match status" value="1"/>
</dbReference>
<dbReference type="InterPro" id="IPR007565">
    <property type="entry name" value="4HFCP_synth"/>
</dbReference>
<keyword evidence="3" id="KW-0456">Lyase</keyword>
<evidence type="ECO:0000256" key="3">
    <source>
        <dbReference type="ARBA" id="ARBA00023239"/>
    </source>
</evidence>
<feature type="active site" description="Proton acceptor" evidence="7">
    <location>
        <position position="111"/>
    </location>
</feature>
<protein>
    <recommendedName>
        <fullName evidence="2">(5-formylfuran-3-yl)methyl phosphate synthase</fullName>
        <ecNumber evidence="2">4.2.3.153</ecNumber>
    </recommendedName>
    <alternativeName>
        <fullName evidence="5">4-(hydroxymethyl)-2-furancarboxaldehyde-phosphate synthase</fullName>
    </alternativeName>
</protein>
<dbReference type="KEGG" id="ahel:Q31a_45930"/>
<evidence type="ECO:0000313" key="9">
    <source>
        <dbReference type="Proteomes" id="UP000318017"/>
    </source>
</evidence>
<keyword evidence="4" id="KW-0704">Schiff base</keyword>
<evidence type="ECO:0000256" key="4">
    <source>
        <dbReference type="ARBA" id="ARBA00023270"/>
    </source>
</evidence>
<feature type="active site" description="Schiff-base intermediate with substrate" evidence="7">
    <location>
        <position position="51"/>
    </location>
</feature>
<keyword evidence="9" id="KW-1185">Reference proteome</keyword>
<evidence type="ECO:0000256" key="1">
    <source>
        <dbReference type="ARBA" id="ARBA00003810"/>
    </source>
</evidence>
<sequence length="258" mass="27558">MADTSSNHLPGRSLFSGRWAADALPRLLVSVRDASEARMARRAGVDWIDLKNPDSGSLGAPELATSQAVAQELADFPCRSIALGELADLDLAASHSSANVREMAEGFPIAKVGLARLGQSTAWQTAFRALARLLTPETALVPVIYADYQACDSPSPKAVLELIAEIQAPYLLIDTFHKAGQTVFDSLGRSELLEIVQQASASDCHTVLAGSLQTPDHATYQMLSISAVAVRGAVCHTDRRSALCEKKLNLWVSEFASA</sequence>
<dbReference type="EC" id="4.2.3.153" evidence="2"/>
<dbReference type="GO" id="GO:0016829">
    <property type="term" value="F:lyase activity"/>
    <property type="evidence" value="ECO:0007669"/>
    <property type="project" value="UniProtKB-KW"/>
</dbReference>
<evidence type="ECO:0000256" key="7">
    <source>
        <dbReference type="PIRSR" id="PIRSR015957-1"/>
    </source>
</evidence>
<evidence type="ECO:0000256" key="5">
    <source>
        <dbReference type="ARBA" id="ARBA00032523"/>
    </source>
</evidence>
<dbReference type="RefSeq" id="WP_197355443.1">
    <property type="nucleotide sequence ID" value="NZ_CP036298.1"/>
</dbReference>